<feature type="repeat" description="ANK" evidence="3">
    <location>
        <begin position="378"/>
        <end position="410"/>
    </location>
</feature>
<feature type="non-terminal residue" evidence="6">
    <location>
        <position position="1"/>
    </location>
</feature>
<evidence type="ECO:0000256" key="1">
    <source>
        <dbReference type="ARBA" id="ARBA00022737"/>
    </source>
</evidence>
<feature type="repeat" description="ANK" evidence="3">
    <location>
        <begin position="610"/>
        <end position="642"/>
    </location>
</feature>
<dbReference type="InterPro" id="IPR000719">
    <property type="entry name" value="Prot_kinase_dom"/>
</dbReference>
<dbReference type="InterPro" id="IPR036770">
    <property type="entry name" value="Ankyrin_rpt-contain_sf"/>
</dbReference>
<feature type="repeat" description="ANK" evidence="3">
    <location>
        <begin position="411"/>
        <end position="443"/>
    </location>
</feature>
<evidence type="ECO:0000259" key="5">
    <source>
        <dbReference type="PROSITE" id="PS50011"/>
    </source>
</evidence>
<dbReference type="PRINTS" id="PR01415">
    <property type="entry name" value="ANKYRIN"/>
</dbReference>
<dbReference type="InterPro" id="IPR008271">
    <property type="entry name" value="Ser/Thr_kinase_AS"/>
</dbReference>
<reference evidence="6 7" key="1">
    <citation type="submission" date="2019-09" db="EMBL/GenBank/DDBJ databases">
        <title>Bird 10,000 Genomes (B10K) Project - Family phase.</title>
        <authorList>
            <person name="Zhang G."/>
        </authorList>
    </citation>
    <scope>NUCLEOTIDE SEQUENCE [LARGE SCALE GENOMIC DNA]</scope>
    <source>
        <strain evidence="6">B10K-DU-001-02</strain>
        <tissue evidence="6">Muscle</tissue>
    </source>
</reference>
<dbReference type="PROSITE" id="PS50088">
    <property type="entry name" value="ANK_REPEAT"/>
    <property type="match status" value="10"/>
</dbReference>
<feature type="repeat" description="ANK" evidence="3">
    <location>
        <begin position="444"/>
        <end position="476"/>
    </location>
</feature>
<dbReference type="SMART" id="SM00248">
    <property type="entry name" value="ANK"/>
    <property type="match status" value="10"/>
</dbReference>
<dbReference type="SUPFAM" id="SSF56112">
    <property type="entry name" value="Protein kinase-like (PK-like)"/>
    <property type="match status" value="1"/>
</dbReference>
<dbReference type="InterPro" id="IPR001245">
    <property type="entry name" value="Ser-Thr/Tyr_kinase_cat_dom"/>
</dbReference>
<sequence>RERMELLEEARKMEMAKFRYILPVYGICKEPVGLVMEYMETGSLEKLLASEPLPWELRFRIIHETAVGMNFLHCMSPPLLHLDLKPANILLDAHYHVKISDFGLAKCNGLSHSHDISMDGLCGTIAYLPPERIKEKNRCFDTKHDVYSFSIVVWGVLTQKKPFAEENNILHIMVKVVKGHRPELPAVSKSRPHSCNNLIKLMQKCWQDDPGERPTFQEITSETEALCEKPEDETKEMITQDLDTKNSPEQQPEGICALSQKKQEPALPSVKDYSLSELLSQLDSGISQTMEGPEDLSRSSSESKLASSDKRLSGVSSVDSAFSSRGSLSLSFERESSGNDIGTTDIQKRKLTEAILSGDTSKLMKILQPQDVDIVLDGNSSLLHLAVEAGQEECVKWLLLYNANPNLTNKKGSTPLHIAIEKKVKSIVELIMARKINVNAKDEDQWTALHFAAQNGDDFSTKMLLDKNASLNEVDFEGRAPIHIACQYGQENIVRILLRRGVNVNIKGKDDWVPLHYAAWQGHLPIVKLLAKQRGADVNVQTVDGRTSLHLAAQRGHYRVARLLIDLESDVNVRNALLQTALHIAAETGHTSTSRLLLKHGADLEATTAEGYTALHLASRSGHLATTKLLMDERASVLARGPLDRTALHLAAENGHSEVVEELVGAGDIDASDSEGFTALHLAARGGHAKTVEVLLKHGAHTAMPRPKCQTLLPLAEQGSSSSLSVLLSDT</sequence>
<dbReference type="PROSITE" id="PS50297">
    <property type="entry name" value="ANK_REP_REGION"/>
    <property type="match status" value="9"/>
</dbReference>
<feature type="region of interest" description="Disordered" evidence="4">
    <location>
        <begin position="287"/>
        <end position="310"/>
    </location>
</feature>
<dbReference type="Pfam" id="PF07714">
    <property type="entry name" value="PK_Tyr_Ser-Thr"/>
    <property type="match status" value="1"/>
</dbReference>
<dbReference type="GO" id="GO:0005524">
    <property type="term" value="F:ATP binding"/>
    <property type="evidence" value="ECO:0007669"/>
    <property type="project" value="InterPro"/>
</dbReference>
<keyword evidence="6" id="KW-0808">Transferase</keyword>
<evidence type="ECO:0000256" key="3">
    <source>
        <dbReference type="PROSITE-ProRule" id="PRU00023"/>
    </source>
</evidence>
<accession>A0A7K8ZI75</accession>
<feature type="repeat" description="ANK" evidence="3">
    <location>
        <begin position="675"/>
        <end position="707"/>
    </location>
</feature>
<protein>
    <submittedName>
        <fullName evidence="6">RIPK4 kinase</fullName>
    </submittedName>
</protein>
<dbReference type="PROSITE" id="PS00108">
    <property type="entry name" value="PROTEIN_KINASE_ST"/>
    <property type="match status" value="1"/>
</dbReference>
<keyword evidence="1" id="KW-0677">Repeat</keyword>
<evidence type="ECO:0000313" key="7">
    <source>
        <dbReference type="Proteomes" id="UP000591535"/>
    </source>
</evidence>
<dbReference type="InterPro" id="IPR002110">
    <property type="entry name" value="Ankyrin_rpt"/>
</dbReference>
<dbReference type="AlphaFoldDB" id="A0A7K8ZI75"/>
<keyword evidence="2 3" id="KW-0040">ANK repeat</keyword>
<feature type="compositionally biased region" description="Basic and acidic residues" evidence="4">
    <location>
        <begin position="235"/>
        <end position="246"/>
    </location>
</feature>
<dbReference type="Proteomes" id="UP000591535">
    <property type="component" value="Unassembled WGS sequence"/>
</dbReference>
<feature type="repeat" description="ANK" evidence="3">
    <location>
        <begin position="477"/>
        <end position="509"/>
    </location>
</feature>
<gene>
    <name evidence="6" type="primary">Ripk4</name>
    <name evidence="6" type="ORF">GRAVAR_R01169</name>
</gene>
<feature type="repeat" description="ANK" evidence="3">
    <location>
        <begin position="544"/>
        <end position="576"/>
    </location>
</feature>
<dbReference type="CDD" id="cd14025">
    <property type="entry name" value="STKc_RIP4_like"/>
    <property type="match status" value="1"/>
</dbReference>
<feature type="domain" description="Protein kinase" evidence="5">
    <location>
        <begin position="1"/>
        <end position="226"/>
    </location>
</feature>
<dbReference type="Pfam" id="PF12796">
    <property type="entry name" value="Ank_2"/>
    <property type="match status" value="4"/>
</dbReference>
<evidence type="ECO:0000256" key="4">
    <source>
        <dbReference type="SAM" id="MobiDB-lite"/>
    </source>
</evidence>
<feature type="repeat" description="ANK" evidence="3">
    <location>
        <begin position="577"/>
        <end position="609"/>
    </location>
</feature>
<dbReference type="InterPro" id="IPR011009">
    <property type="entry name" value="Kinase-like_dom_sf"/>
</dbReference>
<dbReference type="SMART" id="SM00220">
    <property type="entry name" value="S_TKc"/>
    <property type="match status" value="1"/>
</dbReference>
<feature type="repeat" description="ANK" evidence="3">
    <location>
        <begin position="643"/>
        <end position="667"/>
    </location>
</feature>
<organism evidence="6 7">
    <name type="scientific">Grallaria varia</name>
    <name type="common">variegated antpitta</name>
    <dbReference type="NCBI Taxonomy" id="117165"/>
    <lineage>
        <taxon>Eukaryota</taxon>
        <taxon>Metazoa</taxon>
        <taxon>Chordata</taxon>
        <taxon>Craniata</taxon>
        <taxon>Vertebrata</taxon>
        <taxon>Euteleostomi</taxon>
        <taxon>Archelosauria</taxon>
        <taxon>Archosauria</taxon>
        <taxon>Dinosauria</taxon>
        <taxon>Saurischia</taxon>
        <taxon>Theropoda</taxon>
        <taxon>Coelurosauria</taxon>
        <taxon>Aves</taxon>
        <taxon>Neognathae</taxon>
        <taxon>Neoaves</taxon>
        <taxon>Telluraves</taxon>
        <taxon>Australaves</taxon>
        <taxon>Passeriformes</taxon>
        <taxon>Formicariidae</taxon>
        <taxon>Grallaria</taxon>
    </lineage>
</organism>
<keyword evidence="6" id="KW-0418">Kinase</keyword>
<keyword evidence="7" id="KW-1185">Reference proteome</keyword>
<evidence type="ECO:0000256" key="2">
    <source>
        <dbReference type="ARBA" id="ARBA00023043"/>
    </source>
</evidence>
<dbReference type="PROSITE" id="PS50011">
    <property type="entry name" value="PROTEIN_KINASE_DOM"/>
    <property type="match status" value="1"/>
</dbReference>
<dbReference type="EMBL" id="VWZG01001550">
    <property type="protein sequence ID" value="NXG14499.1"/>
    <property type="molecule type" value="Genomic_DNA"/>
</dbReference>
<comment type="caution">
    <text evidence="6">The sequence shown here is derived from an EMBL/GenBank/DDBJ whole genome shotgun (WGS) entry which is preliminary data.</text>
</comment>
<name>A0A7K8ZI75_9PASS</name>
<feature type="repeat" description="ANK" evidence="3">
    <location>
        <begin position="510"/>
        <end position="543"/>
    </location>
</feature>
<dbReference type="GO" id="GO:0005737">
    <property type="term" value="C:cytoplasm"/>
    <property type="evidence" value="ECO:0007669"/>
    <property type="project" value="TreeGrafter"/>
</dbReference>
<dbReference type="PANTHER" id="PTHR24198">
    <property type="entry name" value="ANKYRIN REPEAT AND PROTEIN KINASE DOMAIN-CONTAINING PROTEIN"/>
    <property type="match status" value="1"/>
</dbReference>
<dbReference type="Gene3D" id="1.10.510.10">
    <property type="entry name" value="Transferase(Phosphotransferase) domain 1"/>
    <property type="match status" value="1"/>
</dbReference>
<dbReference type="SUPFAM" id="SSF48403">
    <property type="entry name" value="Ankyrin repeat"/>
    <property type="match status" value="1"/>
</dbReference>
<feature type="region of interest" description="Disordered" evidence="4">
    <location>
        <begin position="227"/>
        <end position="252"/>
    </location>
</feature>
<evidence type="ECO:0000313" key="6">
    <source>
        <dbReference type="EMBL" id="NXG14499.1"/>
    </source>
</evidence>
<dbReference type="FunFam" id="1.25.40.20:FF:000260">
    <property type="entry name" value="Receptor-interacting serine/threonine-protein kinase 4"/>
    <property type="match status" value="1"/>
</dbReference>
<feature type="non-terminal residue" evidence="6">
    <location>
        <position position="731"/>
    </location>
</feature>
<dbReference type="GO" id="GO:0004672">
    <property type="term" value="F:protein kinase activity"/>
    <property type="evidence" value="ECO:0007669"/>
    <property type="project" value="InterPro"/>
</dbReference>
<dbReference type="Gene3D" id="1.25.40.20">
    <property type="entry name" value="Ankyrin repeat-containing domain"/>
    <property type="match status" value="5"/>
</dbReference>
<dbReference type="PANTHER" id="PTHR24198:SF65">
    <property type="entry name" value="RECEPTOR-INTERACTING SERINE_THREONINE-PROTEIN KINASE 4"/>
    <property type="match status" value="1"/>
</dbReference>
<proteinExistence type="predicted"/>